<protein>
    <submittedName>
        <fullName evidence="1">Uncharacterized protein</fullName>
    </submittedName>
</protein>
<gene>
    <name evidence="1" type="ORF">E5990_06085</name>
</gene>
<accession>A0AC61S594</accession>
<organism evidence="1 2">
    <name type="scientific">Muribaculum caecicola</name>
    <dbReference type="NCBI Taxonomy" id="3038144"/>
    <lineage>
        <taxon>Bacteria</taxon>
        <taxon>Pseudomonadati</taxon>
        <taxon>Bacteroidota</taxon>
        <taxon>Bacteroidia</taxon>
        <taxon>Bacteroidales</taxon>
        <taxon>Muribaculaceae</taxon>
        <taxon>Muribaculum</taxon>
    </lineage>
</organism>
<keyword evidence="2" id="KW-1185">Reference proteome</keyword>
<proteinExistence type="predicted"/>
<sequence length="572" mass="65576">MAQSVKENNNKSLRHRRTNILLCLLAIVAPVLLCAKPGNQQAAQEPVIGKTYPVTPTVPSADRHAPGRVFLERADKLWMDDRIDSNYQVLTGNVIFRKADMYMYCDSAHFYDKEGSLEAFGNVRMEQGDTLFVYAAQLDYDGPTELATFIGSQDRRVRLINRDVELTTDLFYYDIAANLGYYNTNGQITDAENRLTSTYGEYSPDTKEAEFRINVVLNDLMEKKFRMSTEQLRYNTDTHIAQIVSPTVIVTDSATVYSSNGWYDTENGKSELYHRSRVVTPQGNTLTGDTLFYDNVAHFGEAFGNMVLTDSIRSSALEGDYGIYFQDLDSAFVTGRARALEYSRQDTLYLHGDTIRGYMLWNDSTHVVTAYPRVRFWRVDIQGLCDSLSFMERDSIMYMHRHPIVWNGKRQVFGNVIQVHLNDSTVDWARLPDFAFVAEHIDEEFYNQLTGKELTAFFSNGQLNRLDVSGNVEVIMLPQENDSTYNKIIKSESSFLKAYFKDQKLDRLSMWPEVTGVVTPLYLVRKVNCYLQNFKWYDALRPKDKDDIFNVPPEMNALLNEPANGSRRKNSL</sequence>
<evidence type="ECO:0000313" key="1">
    <source>
        <dbReference type="EMBL" id="THG51454.1"/>
    </source>
</evidence>
<dbReference type="Proteomes" id="UP000305401">
    <property type="component" value="Unassembled WGS sequence"/>
</dbReference>
<reference evidence="1" key="1">
    <citation type="submission" date="2019-04" db="EMBL/GenBank/DDBJ databases">
        <title>Microbes associate with the intestines of laboratory mice.</title>
        <authorList>
            <person name="Navarre W."/>
            <person name="Wong E."/>
            <person name="Huang K.C."/>
            <person name="Tropini C."/>
            <person name="Ng K."/>
            <person name="Yu B."/>
        </authorList>
    </citation>
    <scope>NUCLEOTIDE SEQUENCE</scope>
    <source>
        <strain evidence="1">NM86_A22</strain>
    </source>
</reference>
<comment type="caution">
    <text evidence="1">The sequence shown here is derived from an EMBL/GenBank/DDBJ whole genome shotgun (WGS) entry which is preliminary data.</text>
</comment>
<evidence type="ECO:0000313" key="2">
    <source>
        <dbReference type="Proteomes" id="UP000305401"/>
    </source>
</evidence>
<dbReference type="EMBL" id="SSTG01000061">
    <property type="protein sequence ID" value="THG51454.1"/>
    <property type="molecule type" value="Genomic_DNA"/>
</dbReference>
<name>A0AC61S594_9BACT</name>